<evidence type="ECO:0000256" key="8">
    <source>
        <dbReference type="ARBA" id="ARBA00022989"/>
    </source>
</evidence>
<accession>A0A6B9UCT9</accession>
<organism evidence="14">
    <name type="scientific">Branchinella kugenumaensis</name>
    <dbReference type="NCBI Taxonomy" id="381660"/>
    <lineage>
        <taxon>Eukaryota</taxon>
        <taxon>Metazoa</taxon>
        <taxon>Ecdysozoa</taxon>
        <taxon>Arthropoda</taxon>
        <taxon>Crustacea</taxon>
        <taxon>Branchiopoda</taxon>
        <taxon>Anostraca</taxon>
        <taxon>Thamnocephalidae</taxon>
        <taxon>Branchinella</taxon>
    </lineage>
</organism>
<evidence type="ECO:0000256" key="4">
    <source>
        <dbReference type="ARBA" id="ARBA00022448"/>
    </source>
</evidence>
<evidence type="ECO:0000256" key="3">
    <source>
        <dbReference type="ARBA" id="ARBA00011291"/>
    </source>
</evidence>
<sequence>MPQMAPLPWLSVLMVSFMILIFLMTIVYFIHNPLPKESEGSTILLKKFDWKW</sequence>
<proteinExistence type="inferred from homology"/>
<evidence type="ECO:0000256" key="2">
    <source>
        <dbReference type="ARBA" id="ARBA00008892"/>
    </source>
</evidence>
<evidence type="ECO:0000256" key="12">
    <source>
        <dbReference type="RuleBase" id="RU003661"/>
    </source>
</evidence>
<evidence type="ECO:0000256" key="13">
    <source>
        <dbReference type="SAM" id="Phobius"/>
    </source>
</evidence>
<dbReference type="Pfam" id="PF00895">
    <property type="entry name" value="ATP-synt_8"/>
    <property type="match status" value="1"/>
</dbReference>
<dbReference type="GO" id="GO:0015986">
    <property type="term" value="P:proton motive force-driven ATP synthesis"/>
    <property type="evidence" value="ECO:0007669"/>
    <property type="project" value="InterPro"/>
</dbReference>
<evidence type="ECO:0000313" key="14">
    <source>
        <dbReference type="EMBL" id="QHN59862.1"/>
    </source>
</evidence>
<gene>
    <name evidence="14" type="primary">atp8</name>
</gene>
<keyword evidence="7 12" id="KW-0375">Hydrogen ion transport</keyword>
<keyword evidence="4 12" id="KW-0813">Transport</keyword>
<keyword evidence="11 13" id="KW-0472">Membrane</keyword>
<dbReference type="AlphaFoldDB" id="A0A6B9UCT9"/>
<keyword evidence="8 13" id="KW-1133">Transmembrane helix</keyword>
<dbReference type="GO" id="GO:0015078">
    <property type="term" value="F:proton transmembrane transporter activity"/>
    <property type="evidence" value="ECO:0007669"/>
    <property type="project" value="InterPro"/>
</dbReference>
<evidence type="ECO:0000256" key="9">
    <source>
        <dbReference type="ARBA" id="ARBA00023065"/>
    </source>
</evidence>
<dbReference type="InterPro" id="IPR001421">
    <property type="entry name" value="ATP8_metazoa"/>
</dbReference>
<evidence type="ECO:0000256" key="11">
    <source>
        <dbReference type="ARBA" id="ARBA00023136"/>
    </source>
</evidence>
<dbReference type="EMBL" id="MN660045">
    <property type="protein sequence ID" value="QHN59862.1"/>
    <property type="molecule type" value="Genomic_DNA"/>
</dbReference>
<reference evidence="14" key="1">
    <citation type="submission" date="2019-11" db="EMBL/GenBank/DDBJ databases">
        <authorList>
            <person name="Yang R.-S."/>
        </authorList>
    </citation>
    <scope>NUCLEOTIDE SEQUENCE</scope>
</reference>
<comment type="similarity">
    <text evidence="2 12">Belongs to the ATPase protein 8 family.</text>
</comment>
<evidence type="ECO:0000256" key="10">
    <source>
        <dbReference type="ARBA" id="ARBA00023128"/>
    </source>
</evidence>
<evidence type="ECO:0000256" key="5">
    <source>
        <dbReference type="ARBA" id="ARBA00022547"/>
    </source>
</evidence>
<protein>
    <recommendedName>
        <fullName evidence="12">ATP synthase complex subunit 8</fullName>
    </recommendedName>
</protein>
<evidence type="ECO:0000256" key="7">
    <source>
        <dbReference type="ARBA" id="ARBA00022781"/>
    </source>
</evidence>
<name>A0A6B9UCT9_9CRUS</name>
<dbReference type="GO" id="GO:0045259">
    <property type="term" value="C:proton-transporting ATP synthase complex"/>
    <property type="evidence" value="ECO:0007669"/>
    <property type="project" value="UniProtKB-KW"/>
</dbReference>
<evidence type="ECO:0000256" key="1">
    <source>
        <dbReference type="ARBA" id="ARBA00004304"/>
    </source>
</evidence>
<geneLocation type="mitochondrion" evidence="14"/>
<keyword evidence="9 12" id="KW-0406">Ion transport</keyword>
<dbReference type="GO" id="GO:0031966">
    <property type="term" value="C:mitochondrial membrane"/>
    <property type="evidence" value="ECO:0007669"/>
    <property type="project" value="UniProtKB-SubCell"/>
</dbReference>
<evidence type="ECO:0000256" key="6">
    <source>
        <dbReference type="ARBA" id="ARBA00022692"/>
    </source>
</evidence>
<keyword evidence="6 12" id="KW-0812">Transmembrane</keyword>
<feature type="transmembrane region" description="Helical" evidence="13">
    <location>
        <begin position="6"/>
        <end position="30"/>
    </location>
</feature>
<keyword evidence="5 12" id="KW-0138">CF(0)</keyword>
<comment type="subcellular location">
    <subcellularLocation>
        <location evidence="1 12">Mitochondrion membrane</location>
        <topology evidence="1 12">Single-pass membrane protein</topology>
    </subcellularLocation>
</comment>
<keyword evidence="10 12" id="KW-0496">Mitochondrion</keyword>
<comment type="subunit">
    <text evidence="3">F-type ATPases have 2 components, CF(1) - the catalytic core - and CF(0) - the membrane proton channel.</text>
</comment>